<dbReference type="InterPro" id="IPR017871">
    <property type="entry name" value="ABC_transporter-like_CS"/>
</dbReference>
<evidence type="ECO:0000259" key="11">
    <source>
        <dbReference type="PROSITE" id="PS50929"/>
    </source>
</evidence>
<feature type="transmembrane region" description="Helical" evidence="9">
    <location>
        <begin position="20"/>
        <end position="46"/>
    </location>
</feature>
<feature type="transmembrane region" description="Helical" evidence="9">
    <location>
        <begin position="67"/>
        <end position="85"/>
    </location>
</feature>
<keyword evidence="2" id="KW-0813">Transport</keyword>
<feature type="domain" description="ABC transmembrane type-1" evidence="11">
    <location>
        <begin position="23"/>
        <end position="313"/>
    </location>
</feature>
<dbReference type="Gene3D" id="1.20.1560.10">
    <property type="entry name" value="ABC transporter type 1, transmembrane domain"/>
    <property type="match status" value="1"/>
</dbReference>
<evidence type="ECO:0000313" key="13">
    <source>
        <dbReference type="Proteomes" id="UP000254051"/>
    </source>
</evidence>
<feature type="domain" description="ABC transporter" evidence="10">
    <location>
        <begin position="345"/>
        <end position="580"/>
    </location>
</feature>
<reference evidence="13" key="1">
    <citation type="submission" date="2017-07" db="EMBL/GenBank/DDBJ databases">
        <authorList>
            <person name="Varghese N."/>
            <person name="Submissions S."/>
        </authorList>
    </citation>
    <scope>NUCLEOTIDE SEQUENCE [LARGE SCALE GENOMIC DNA]</scope>
    <source>
        <strain evidence="13">NLAE-zl-C134</strain>
    </source>
</reference>
<evidence type="ECO:0000256" key="4">
    <source>
        <dbReference type="ARBA" id="ARBA00022692"/>
    </source>
</evidence>
<dbReference type="GO" id="GO:0005524">
    <property type="term" value="F:ATP binding"/>
    <property type="evidence" value="ECO:0007669"/>
    <property type="project" value="UniProtKB-KW"/>
</dbReference>
<dbReference type="RefSeq" id="WP_109711743.1">
    <property type="nucleotide sequence ID" value="NZ_QGDS01000007.1"/>
</dbReference>
<accession>A0A315ZW31</accession>
<dbReference type="GO" id="GO:0005886">
    <property type="term" value="C:plasma membrane"/>
    <property type="evidence" value="ECO:0007669"/>
    <property type="project" value="UniProtKB-SubCell"/>
</dbReference>
<evidence type="ECO:0000259" key="10">
    <source>
        <dbReference type="PROSITE" id="PS50893"/>
    </source>
</evidence>
<keyword evidence="6 12" id="KW-0067">ATP-binding</keyword>
<proteinExistence type="predicted"/>
<evidence type="ECO:0000256" key="7">
    <source>
        <dbReference type="ARBA" id="ARBA00022989"/>
    </source>
</evidence>
<keyword evidence="13" id="KW-1185">Reference proteome</keyword>
<keyword evidence="5" id="KW-0547">Nucleotide-binding</keyword>
<organism evidence="12 13">
    <name type="scientific">Faecalicatena contorta</name>
    <dbReference type="NCBI Taxonomy" id="39482"/>
    <lineage>
        <taxon>Bacteria</taxon>
        <taxon>Bacillati</taxon>
        <taxon>Bacillota</taxon>
        <taxon>Clostridia</taxon>
        <taxon>Lachnospirales</taxon>
        <taxon>Lachnospiraceae</taxon>
        <taxon>Faecalicatena</taxon>
    </lineage>
</organism>
<dbReference type="PANTHER" id="PTHR24221">
    <property type="entry name" value="ATP-BINDING CASSETTE SUB-FAMILY B"/>
    <property type="match status" value="1"/>
</dbReference>
<dbReference type="PANTHER" id="PTHR24221:SF397">
    <property type="entry name" value="ABC TRANSPORTER, ATP-BINDING TRANSMEMBRANE PROTEIN"/>
    <property type="match status" value="1"/>
</dbReference>
<dbReference type="Proteomes" id="UP000254051">
    <property type="component" value="Unassembled WGS sequence"/>
</dbReference>
<dbReference type="CDD" id="cd07346">
    <property type="entry name" value="ABC_6TM_exporters"/>
    <property type="match status" value="1"/>
</dbReference>
<evidence type="ECO:0000256" key="1">
    <source>
        <dbReference type="ARBA" id="ARBA00004651"/>
    </source>
</evidence>
<feature type="transmembrane region" description="Helical" evidence="9">
    <location>
        <begin position="284"/>
        <end position="306"/>
    </location>
</feature>
<keyword evidence="4 9" id="KW-0812">Transmembrane</keyword>
<protein>
    <submittedName>
        <fullName evidence="12">ATP-binding cassette, subfamily B</fullName>
    </submittedName>
</protein>
<gene>
    <name evidence="12" type="ORF">SAMN05216529_107110</name>
</gene>
<dbReference type="InterPro" id="IPR003439">
    <property type="entry name" value="ABC_transporter-like_ATP-bd"/>
</dbReference>
<evidence type="ECO:0000256" key="9">
    <source>
        <dbReference type="SAM" id="Phobius"/>
    </source>
</evidence>
<dbReference type="InterPro" id="IPR036640">
    <property type="entry name" value="ABC1_TM_sf"/>
</dbReference>
<evidence type="ECO:0000313" key="12">
    <source>
        <dbReference type="EMBL" id="SUQ14656.1"/>
    </source>
</evidence>
<dbReference type="InterPro" id="IPR039421">
    <property type="entry name" value="Type_1_exporter"/>
</dbReference>
<dbReference type="SMART" id="SM00382">
    <property type="entry name" value="AAA"/>
    <property type="match status" value="1"/>
</dbReference>
<dbReference type="OrthoDB" id="9762778at2"/>
<feature type="transmembrane region" description="Helical" evidence="9">
    <location>
        <begin position="259"/>
        <end position="278"/>
    </location>
</feature>
<dbReference type="EMBL" id="UHJJ01000007">
    <property type="protein sequence ID" value="SUQ14656.1"/>
    <property type="molecule type" value="Genomic_DNA"/>
</dbReference>
<evidence type="ECO:0000256" key="6">
    <source>
        <dbReference type="ARBA" id="ARBA00022840"/>
    </source>
</evidence>
<dbReference type="Pfam" id="PF00005">
    <property type="entry name" value="ABC_tran"/>
    <property type="match status" value="1"/>
</dbReference>
<dbReference type="PROSITE" id="PS50929">
    <property type="entry name" value="ABC_TM1F"/>
    <property type="match status" value="1"/>
</dbReference>
<evidence type="ECO:0000256" key="8">
    <source>
        <dbReference type="ARBA" id="ARBA00023136"/>
    </source>
</evidence>
<dbReference type="Pfam" id="PF00664">
    <property type="entry name" value="ABC_membrane"/>
    <property type="match status" value="1"/>
</dbReference>
<evidence type="ECO:0000256" key="2">
    <source>
        <dbReference type="ARBA" id="ARBA00022448"/>
    </source>
</evidence>
<keyword evidence="7 9" id="KW-1133">Transmembrane helix</keyword>
<evidence type="ECO:0000256" key="5">
    <source>
        <dbReference type="ARBA" id="ARBA00022741"/>
    </source>
</evidence>
<feature type="transmembrane region" description="Helical" evidence="9">
    <location>
        <begin position="165"/>
        <end position="186"/>
    </location>
</feature>
<dbReference type="GO" id="GO:0140359">
    <property type="term" value="F:ABC-type transporter activity"/>
    <property type="evidence" value="ECO:0007669"/>
    <property type="project" value="InterPro"/>
</dbReference>
<dbReference type="SUPFAM" id="SSF52540">
    <property type="entry name" value="P-loop containing nucleoside triphosphate hydrolases"/>
    <property type="match status" value="1"/>
</dbReference>
<sequence>MKEKGVFVHLYSYMGKFKVTMTLSIILAAASAVVNLSAFISVYNVAKEIVRSLGDFSRLNQGRLIELGWQAVFLISLSFGLYGMAQLFSHITAYNTVAKLRIKLFKYIGGLPLGYHSINPSGRQRKIIEKNTDNLETLIAHQIPDFVQSAVLPAAFLVFMFVYDWRLSLVCLIPIVIGFLILASMLKGESEGFVKQYQKSAEDISNAATEYVRGISVVKVFGQTANSFRRYKAAVKEYSDYMIKYALSMENTDSAYNTIINGIFFFLIPSGIILFNFGNNPERTILSFVFFAVLIPAVVTILSRIMKSSSNLMISKASLDVIDKILNEQPLSKTTHPKVPDDCTISLEHVSFAYEADAERALNDVSLTIQQGTVTALVGESGGGKSTIASLIARFWDVQGGTIRIGGVDVRDIDYNEWMKQVSIVFQDTNLFKMSIIENVAFYTPDASREDVLHALHLARCDDILEKLPNGADTVIGTKGIYLSGGEMQRITLARAILKDAPVVLLDEATAFADAENEHLIQKALDELLRGKTVLMIAHRLSTVIHADQICVLERGEIIERGTHTELLKSDGAYANMYEEYQNSISWRIGGKQYA</sequence>
<dbReference type="InterPro" id="IPR027417">
    <property type="entry name" value="P-loop_NTPase"/>
</dbReference>
<keyword evidence="8 9" id="KW-0472">Membrane</keyword>
<dbReference type="InterPro" id="IPR011527">
    <property type="entry name" value="ABC1_TM_dom"/>
</dbReference>
<dbReference type="SUPFAM" id="SSF90123">
    <property type="entry name" value="ABC transporter transmembrane region"/>
    <property type="match status" value="1"/>
</dbReference>
<name>A0A315ZW31_9FIRM</name>
<dbReference type="AlphaFoldDB" id="A0A315ZW31"/>
<comment type="subcellular location">
    <subcellularLocation>
        <location evidence="1">Cell membrane</location>
        <topology evidence="1">Multi-pass membrane protein</topology>
    </subcellularLocation>
</comment>
<dbReference type="InterPro" id="IPR003593">
    <property type="entry name" value="AAA+_ATPase"/>
</dbReference>
<keyword evidence="3" id="KW-1003">Cell membrane</keyword>
<dbReference type="GO" id="GO:0016887">
    <property type="term" value="F:ATP hydrolysis activity"/>
    <property type="evidence" value="ECO:0007669"/>
    <property type="project" value="InterPro"/>
</dbReference>
<evidence type="ECO:0000256" key="3">
    <source>
        <dbReference type="ARBA" id="ARBA00022475"/>
    </source>
</evidence>
<dbReference type="GO" id="GO:0034040">
    <property type="term" value="F:ATPase-coupled lipid transmembrane transporter activity"/>
    <property type="evidence" value="ECO:0007669"/>
    <property type="project" value="TreeGrafter"/>
</dbReference>
<dbReference type="PROSITE" id="PS50893">
    <property type="entry name" value="ABC_TRANSPORTER_2"/>
    <property type="match status" value="1"/>
</dbReference>
<dbReference type="PROSITE" id="PS00211">
    <property type="entry name" value="ABC_TRANSPORTER_1"/>
    <property type="match status" value="1"/>
</dbReference>
<dbReference type="FunFam" id="3.40.50.300:FF:000221">
    <property type="entry name" value="Multidrug ABC transporter ATP-binding protein"/>
    <property type="match status" value="1"/>
</dbReference>
<dbReference type="Gene3D" id="3.40.50.300">
    <property type="entry name" value="P-loop containing nucleotide triphosphate hydrolases"/>
    <property type="match status" value="1"/>
</dbReference>